<feature type="region of interest" description="Disordered" evidence="1">
    <location>
        <begin position="797"/>
        <end position="817"/>
    </location>
</feature>
<dbReference type="PROSITE" id="PS50878">
    <property type="entry name" value="RT_POL"/>
    <property type="match status" value="1"/>
</dbReference>
<feature type="compositionally biased region" description="Basic and acidic residues" evidence="1">
    <location>
        <begin position="704"/>
        <end position="713"/>
    </location>
</feature>
<proteinExistence type="predicted"/>
<comment type="caution">
    <text evidence="3">The sequence shown here is derived from an EMBL/GenBank/DDBJ whole genome shotgun (WGS) entry which is preliminary data.</text>
</comment>
<feature type="region of interest" description="Disordered" evidence="1">
    <location>
        <begin position="941"/>
        <end position="1050"/>
    </location>
</feature>
<feature type="compositionally biased region" description="Basic and acidic residues" evidence="1">
    <location>
        <begin position="894"/>
        <end position="906"/>
    </location>
</feature>
<dbReference type="SUPFAM" id="SSF56672">
    <property type="entry name" value="DNA/RNA polymerases"/>
    <property type="match status" value="1"/>
</dbReference>
<dbReference type="PANTHER" id="PTHR32091:SF4">
    <property type="entry name" value="OS07G0546100 PROTEIN"/>
    <property type="match status" value="1"/>
</dbReference>
<reference evidence="3 4" key="1">
    <citation type="submission" date="2024-01" db="EMBL/GenBank/DDBJ databases">
        <title>A telomere-to-telomere, gap-free genome of sweet tea (Lithocarpus litseifolius).</title>
        <authorList>
            <person name="Zhou J."/>
        </authorList>
    </citation>
    <scope>NUCLEOTIDE SEQUENCE [LARGE SCALE GENOMIC DNA]</scope>
    <source>
        <strain evidence="3">Zhou-2022a</strain>
        <tissue evidence="3">Leaf</tissue>
    </source>
</reference>
<dbReference type="InterPro" id="IPR043502">
    <property type="entry name" value="DNA/RNA_pol_sf"/>
</dbReference>
<dbReference type="Pfam" id="PF00078">
    <property type="entry name" value="RVT_1"/>
    <property type="match status" value="1"/>
</dbReference>
<dbReference type="GO" id="GO:0003729">
    <property type="term" value="F:mRNA binding"/>
    <property type="evidence" value="ECO:0007669"/>
    <property type="project" value="TreeGrafter"/>
</dbReference>
<protein>
    <recommendedName>
        <fullName evidence="2">Reverse transcriptase domain-containing protein</fullName>
    </recommendedName>
</protein>
<feature type="compositionally biased region" description="Low complexity" evidence="1">
    <location>
        <begin position="1012"/>
        <end position="1025"/>
    </location>
</feature>
<feature type="compositionally biased region" description="Basic and acidic residues" evidence="1">
    <location>
        <begin position="960"/>
        <end position="1011"/>
    </location>
</feature>
<dbReference type="InterPro" id="IPR010433">
    <property type="entry name" value="EIF-4B_pln"/>
</dbReference>
<dbReference type="InterPro" id="IPR000477">
    <property type="entry name" value="RT_dom"/>
</dbReference>
<dbReference type="EMBL" id="JAZDWU010000002">
    <property type="protein sequence ID" value="KAL0012525.1"/>
    <property type="molecule type" value="Genomic_DNA"/>
</dbReference>
<feature type="compositionally biased region" description="Basic and acidic residues" evidence="1">
    <location>
        <begin position="941"/>
        <end position="953"/>
    </location>
</feature>
<feature type="region of interest" description="Disordered" evidence="1">
    <location>
        <begin position="1063"/>
        <end position="1106"/>
    </location>
</feature>
<feature type="region of interest" description="Disordered" evidence="1">
    <location>
        <begin position="470"/>
        <end position="493"/>
    </location>
</feature>
<evidence type="ECO:0000259" key="2">
    <source>
        <dbReference type="PROSITE" id="PS50878"/>
    </source>
</evidence>
<dbReference type="AlphaFoldDB" id="A0AAW2DP70"/>
<evidence type="ECO:0000256" key="1">
    <source>
        <dbReference type="SAM" id="MobiDB-lite"/>
    </source>
</evidence>
<dbReference type="Proteomes" id="UP001459277">
    <property type="component" value="Unassembled WGS sequence"/>
</dbReference>
<feature type="compositionally biased region" description="Polar residues" evidence="1">
    <location>
        <begin position="470"/>
        <end position="485"/>
    </location>
</feature>
<evidence type="ECO:0000313" key="3">
    <source>
        <dbReference type="EMBL" id="KAL0012525.1"/>
    </source>
</evidence>
<feature type="domain" description="Reverse transcriptase" evidence="2">
    <location>
        <begin position="1"/>
        <end position="249"/>
    </location>
</feature>
<feature type="region of interest" description="Disordered" evidence="1">
    <location>
        <begin position="560"/>
        <end position="615"/>
    </location>
</feature>
<dbReference type="GO" id="GO:0003743">
    <property type="term" value="F:translation initiation factor activity"/>
    <property type="evidence" value="ECO:0007669"/>
    <property type="project" value="InterPro"/>
</dbReference>
<gene>
    <name evidence="3" type="ORF">SO802_007633</name>
</gene>
<feature type="region of interest" description="Disordered" evidence="1">
    <location>
        <begin position="688"/>
        <end position="727"/>
    </location>
</feature>
<name>A0AAW2DP70_9ROSI</name>
<feature type="region of interest" description="Disordered" evidence="1">
    <location>
        <begin position="887"/>
        <end position="906"/>
    </location>
</feature>
<sequence>MTSPNIMSSPSKAKCEASDLQKFKHFFDIFMCARFSMKLHSQDLMGMENSQEDVGEVMVNYYKSLFTSTEGSVSDSMLECVPTMIDEEMKAALCKEFEACEVISALQQMAPLKAPGPNVSYFVLVNGEPCGMIFPTRGIRQGDLLSPFLFLLCTEGLNGLIKKAELQGDIHGYSLCRRDSKLTYLLFADDSLIFCRSTMEECDKLLDLLNKYEEASGQKVNRSKTSLFFSNFVPEEVKHKIKMKLGVPEIMHYEKYLELPSLVVIQAIPTYSMGCFKLPVSLCNEIESLIKKFWWGQRGDRRKIHWVTWEEMTKSKTIGGMSFRDLAMFNDCLLAKQAWRLLHNKSSLFYKVLMKRKVTANPICERCLSAVEESVHAVWSCPKLGEIWGVGKEWCFRSEVEFTNVKELLSWLIAEGKSLELFAYTAWMVWNQRNKVRVNQQAVPLHQVAEQAKRKLVQFRADWQNTEVQVTDSNIGGSRWTSPQDDPNRSLNRKRERFKIFGVELIVRPSDRPGYDRPNPWGNPMGRPDHRSRPHSSPATRHFDDKAPFLTHAAHIGRNFDEDERKPLDGVSAPRRTISDDNIRVPSARVELKPEYGPSGSFSSRQGLGGSGSGSGNVNSYAGKVNEAGSVVGVSSQNFGGNSGGYTNVWAARKEAMGVNEPVQQAALAGQNAVSKFAHASALDKVSSGRWQSKQPAPYQGDVEAVRSPERESGFQSKNFGAGGGGGGYDSVDVVSGREYHDTTLARQVERGLNIEDGVRVGRKELPDYERAGAPVYSELKERNPVIHVDRTQLARNDGKLGGSELHSPVPLEPSERPKLKLLPRTKPLESSEQPVPVVDHAQGYQRVSDTAHAETVNEVYGNMSPAKPSIASIESVKQAVERPKLNLKPRSQPPEHLEGNTERERNMLFGGARPRELVLKERGVDDVGINNLDLVQQSDRVEQNVSRTERVHGHAIPARHSEKTENSHLDQMTGKRYERKDHRQDSERNDMQRRNWRNESRRNNNRETERQQQQPQQPQQQVERPPSPETWRKPVEQPKPASPDAGGLRYGKAASAVELAQAFSKSVSDPKIADQFSGQKALPGRTQMPFSRLTGPTPRPQINGY</sequence>
<accession>A0AAW2DP70</accession>
<evidence type="ECO:0000313" key="4">
    <source>
        <dbReference type="Proteomes" id="UP001459277"/>
    </source>
</evidence>
<organism evidence="3 4">
    <name type="scientific">Lithocarpus litseifolius</name>
    <dbReference type="NCBI Taxonomy" id="425828"/>
    <lineage>
        <taxon>Eukaryota</taxon>
        <taxon>Viridiplantae</taxon>
        <taxon>Streptophyta</taxon>
        <taxon>Embryophyta</taxon>
        <taxon>Tracheophyta</taxon>
        <taxon>Spermatophyta</taxon>
        <taxon>Magnoliopsida</taxon>
        <taxon>eudicotyledons</taxon>
        <taxon>Gunneridae</taxon>
        <taxon>Pentapetalae</taxon>
        <taxon>rosids</taxon>
        <taxon>fabids</taxon>
        <taxon>Fagales</taxon>
        <taxon>Fagaceae</taxon>
        <taxon>Lithocarpus</taxon>
    </lineage>
</organism>
<keyword evidence="4" id="KW-1185">Reference proteome</keyword>
<feature type="region of interest" description="Disordered" evidence="1">
    <location>
        <begin position="509"/>
        <end position="544"/>
    </location>
</feature>
<dbReference type="PANTHER" id="PTHR32091">
    <property type="entry name" value="EUKARYOTIC TRANSLATION INITIATION FACTOR 4B"/>
    <property type="match status" value="1"/>
</dbReference>